<evidence type="ECO:0000313" key="2">
    <source>
        <dbReference type="EMBL" id="KAF0703651.1"/>
    </source>
</evidence>
<dbReference type="InterPro" id="IPR036397">
    <property type="entry name" value="RNaseH_sf"/>
</dbReference>
<dbReference type="GO" id="GO:0003677">
    <property type="term" value="F:DNA binding"/>
    <property type="evidence" value="ECO:0007669"/>
    <property type="project" value="TreeGrafter"/>
</dbReference>
<proteinExistence type="predicted"/>
<dbReference type="AlphaFoldDB" id="A0A6A4Z8P3"/>
<dbReference type="Gene3D" id="3.30.420.10">
    <property type="entry name" value="Ribonuclease H-like superfamily/Ribonuclease H"/>
    <property type="match status" value="1"/>
</dbReference>
<dbReference type="VEuPathDB" id="FungiDB:H257_14830"/>
<reference evidence="2 3" key="1">
    <citation type="submission" date="2019-06" db="EMBL/GenBank/DDBJ databases">
        <title>Genomics analysis of Aphanomyces spp. identifies a new class of oomycete effector associated with host adaptation.</title>
        <authorList>
            <person name="Gaulin E."/>
        </authorList>
    </citation>
    <scope>NUCLEOTIDE SEQUENCE [LARGE SCALE GENOMIC DNA]</scope>
    <source>
        <strain evidence="2 3">E</strain>
    </source>
</reference>
<sequence length="341" mass="38702">MTLCTKLTAATRNAKRPTLGGQGAKGIIPFKHDLLTFMKDVRRDEHILTSMHMINFMKVYHKAWLDTYVVGKVDPYKSLLRFCQSFAARHRFSQGVPCYTNLPELDMVFIRNDFAAAFWNKYNDHNLRDIINADETAVYYDMPPGKIWAEVGKSSKVDVTQKHSDRPIAMLSCRADGSKLPILFIVHGTPGGPIDLHELATYTSGHYYEVQKSGWMDGRVWRTYLDMLQYEIHGPTVILVDNFDAHVTQESSESIARDLFSVLEPIPPNCTSVCQPLDVGVMGPFKKLLRTLWLEETPVVTAGEKRLAMIKRSIKAWDRISADAIKKSFVKAIPRPEIVLV</sequence>
<feature type="domain" description="DDE-1" evidence="1">
    <location>
        <begin position="169"/>
        <end position="329"/>
    </location>
</feature>
<dbReference type="EMBL" id="VJMI01020655">
    <property type="protein sequence ID" value="KAF0703651.1"/>
    <property type="molecule type" value="Genomic_DNA"/>
</dbReference>
<gene>
    <name evidence="2" type="ORF">AaE_015284</name>
</gene>
<protein>
    <recommendedName>
        <fullName evidence="1">DDE-1 domain-containing protein</fullName>
    </recommendedName>
</protein>
<dbReference type="GO" id="GO:0005634">
    <property type="term" value="C:nucleus"/>
    <property type="evidence" value="ECO:0007669"/>
    <property type="project" value="TreeGrafter"/>
</dbReference>
<evidence type="ECO:0000313" key="3">
    <source>
        <dbReference type="Proteomes" id="UP000469452"/>
    </source>
</evidence>
<name>A0A6A4Z8P3_APHAT</name>
<dbReference type="PANTHER" id="PTHR19303">
    <property type="entry name" value="TRANSPOSON"/>
    <property type="match status" value="1"/>
</dbReference>
<accession>A0A6A4Z8P3</accession>
<dbReference type="Proteomes" id="UP000469452">
    <property type="component" value="Unassembled WGS sequence"/>
</dbReference>
<evidence type="ECO:0000259" key="1">
    <source>
        <dbReference type="Pfam" id="PF03184"/>
    </source>
</evidence>
<dbReference type="InterPro" id="IPR004875">
    <property type="entry name" value="DDE_SF_endonuclease_dom"/>
</dbReference>
<organism evidence="2 3">
    <name type="scientific">Aphanomyces astaci</name>
    <name type="common">Crayfish plague agent</name>
    <dbReference type="NCBI Taxonomy" id="112090"/>
    <lineage>
        <taxon>Eukaryota</taxon>
        <taxon>Sar</taxon>
        <taxon>Stramenopiles</taxon>
        <taxon>Oomycota</taxon>
        <taxon>Saprolegniomycetes</taxon>
        <taxon>Saprolegniales</taxon>
        <taxon>Verrucalvaceae</taxon>
        <taxon>Aphanomyces</taxon>
    </lineage>
</organism>
<dbReference type="PANTHER" id="PTHR19303:SF57">
    <property type="entry name" value="HTH CENPB-TYPE DOMAIN-CONTAINING PROTEIN"/>
    <property type="match status" value="1"/>
</dbReference>
<comment type="caution">
    <text evidence="2">The sequence shown here is derived from an EMBL/GenBank/DDBJ whole genome shotgun (WGS) entry which is preliminary data.</text>
</comment>
<dbReference type="Pfam" id="PF03184">
    <property type="entry name" value="DDE_1"/>
    <property type="match status" value="1"/>
</dbReference>
<dbReference type="InterPro" id="IPR050863">
    <property type="entry name" value="CenT-Element_Derived"/>
</dbReference>